<feature type="domain" description="UspA" evidence="2">
    <location>
        <begin position="157"/>
        <end position="277"/>
    </location>
</feature>
<dbReference type="PANTHER" id="PTHR46268">
    <property type="entry name" value="STRESS RESPONSE PROTEIN NHAX"/>
    <property type="match status" value="1"/>
</dbReference>
<reference evidence="4" key="1">
    <citation type="journal article" date="2019" name="Int. J. Syst. Evol. Microbiol.">
        <title>The Global Catalogue of Microorganisms (GCM) 10K type strain sequencing project: providing services to taxonomists for standard genome sequencing and annotation.</title>
        <authorList>
            <consortium name="The Broad Institute Genomics Platform"/>
            <consortium name="The Broad Institute Genome Sequencing Center for Infectious Disease"/>
            <person name="Wu L."/>
            <person name="Ma J."/>
        </authorList>
    </citation>
    <scope>NUCLEOTIDE SEQUENCE [LARGE SCALE GENOMIC DNA]</scope>
    <source>
        <strain evidence="4">KCTC 42986</strain>
    </source>
</reference>
<comment type="similarity">
    <text evidence="1">Belongs to the universal stress protein A family.</text>
</comment>
<comment type="caution">
    <text evidence="3">The sequence shown here is derived from an EMBL/GenBank/DDBJ whole genome shotgun (WGS) entry which is preliminary data.</text>
</comment>
<accession>A0ABV7F1F7</accession>
<dbReference type="Pfam" id="PF00582">
    <property type="entry name" value="Usp"/>
    <property type="match status" value="1"/>
</dbReference>
<dbReference type="CDD" id="cd00293">
    <property type="entry name" value="USP-like"/>
    <property type="match status" value="1"/>
</dbReference>
<evidence type="ECO:0000313" key="4">
    <source>
        <dbReference type="Proteomes" id="UP001595530"/>
    </source>
</evidence>
<dbReference type="InterPro" id="IPR006015">
    <property type="entry name" value="Universal_stress_UspA"/>
</dbReference>
<dbReference type="RefSeq" id="WP_390323319.1">
    <property type="nucleotide sequence ID" value="NZ_JBHRTP010000036.1"/>
</dbReference>
<gene>
    <name evidence="3" type="ORF">ACFOFO_12330</name>
</gene>
<evidence type="ECO:0000256" key="1">
    <source>
        <dbReference type="ARBA" id="ARBA00008791"/>
    </source>
</evidence>
<evidence type="ECO:0000259" key="2">
    <source>
        <dbReference type="Pfam" id="PF00582"/>
    </source>
</evidence>
<organism evidence="3 4">
    <name type="scientific">Undibacterium arcticum</name>
    <dbReference type="NCBI Taxonomy" id="1762892"/>
    <lineage>
        <taxon>Bacteria</taxon>
        <taxon>Pseudomonadati</taxon>
        <taxon>Pseudomonadota</taxon>
        <taxon>Betaproteobacteria</taxon>
        <taxon>Burkholderiales</taxon>
        <taxon>Oxalobacteraceae</taxon>
        <taxon>Undibacterium</taxon>
    </lineage>
</organism>
<dbReference type="PRINTS" id="PR01438">
    <property type="entry name" value="UNVRSLSTRESS"/>
</dbReference>
<dbReference type="InterPro" id="IPR006016">
    <property type="entry name" value="UspA"/>
</dbReference>
<protein>
    <submittedName>
        <fullName evidence="3">Universal stress protein</fullName>
    </submittedName>
</protein>
<dbReference type="SUPFAM" id="SSF52402">
    <property type="entry name" value="Adenine nucleotide alpha hydrolases-like"/>
    <property type="match status" value="2"/>
</dbReference>
<evidence type="ECO:0000313" key="3">
    <source>
        <dbReference type="EMBL" id="MFC3108739.1"/>
    </source>
</evidence>
<proteinExistence type="inferred from homology"/>
<dbReference type="Proteomes" id="UP001595530">
    <property type="component" value="Unassembled WGS sequence"/>
</dbReference>
<dbReference type="EMBL" id="JBHRTP010000036">
    <property type="protein sequence ID" value="MFC3108739.1"/>
    <property type="molecule type" value="Genomic_DNA"/>
</dbReference>
<dbReference type="PANTHER" id="PTHR46268:SF15">
    <property type="entry name" value="UNIVERSAL STRESS PROTEIN HP_0031"/>
    <property type="match status" value="1"/>
</dbReference>
<dbReference type="Gene3D" id="3.40.50.12370">
    <property type="match status" value="1"/>
</dbReference>
<keyword evidence="4" id="KW-1185">Reference proteome</keyword>
<sequence length="279" mass="30346">MAYKTILVHVDQSRHATMRIKIAAEIAIAENAHLIGAAMTGISRFVYQDSMMDFTGTIVAAHIDSFYERANQALAAFDAIAKKMGVLSYEKRLVDDEPEGGLSLQTRYCDLVVVSQSDPDQSSPGVIADLPEYVMLNCARPVLIIPYAGQFDLVGNNALVAWDGSMEATRAVTNAIPLLKRAKNVTVALFNPPALSDMHGAQPGADVALYLARHDIKIEVLQQHTELDVGDALLSLAADMRSDLMVMGGYGHTRFREVLLGSVTKTMLKTMTVPVLMSH</sequence>
<name>A0ABV7F1F7_9BURK</name>